<evidence type="ECO:0000313" key="2">
    <source>
        <dbReference type="Proteomes" id="UP001403385"/>
    </source>
</evidence>
<dbReference type="AlphaFoldDB" id="A0AAW9SCP6"/>
<name>A0AAW9SCP6_9BACT</name>
<reference evidence="1 2" key="1">
    <citation type="submission" date="2024-04" db="EMBL/GenBank/DDBJ databases">
        <title>Novel genus in family Flammeovirgaceae.</title>
        <authorList>
            <person name="Nguyen T.H."/>
            <person name="Vuong T.Q."/>
            <person name="Le H."/>
            <person name="Kim S.-G."/>
        </authorList>
    </citation>
    <scope>NUCLEOTIDE SEQUENCE [LARGE SCALE GENOMIC DNA]</scope>
    <source>
        <strain evidence="1 2">JCM 23209</strain>
    </source>
</reference>
<organism evidence="1 2">
    <name type="scientific">Rapidithrix thailandica</name>
    <dbReference type="NCBI Taxonomy" id="413964"/>
    <lineage>
        <taxon>Bacteria</taxon>
        <taxon>Pseudomonadati</taxon>
        <taxon>Bacteroidota</taxon>
        <taxon>Cytophagia</taxon>
        <taxon>Cytophagales</taxon>
        <taxon>Flammeovirgaceae</taxon>
        <taxon>Rapidithrix</taxon>
    </lineage>
</organism>
<keyword evidence="2" id="KW-1185">Reference proteome</keyword>
<evidence type="ECO:0000313" key="1">
    <source>
        <dbReference type="EMBL" id="MEN7551182.1"/>
    </source>
</evidence>
<dbReference type="EMBL" id="JBDKWZ010000020">
    <property type="protein sequence ID" value="MEN7551182.1"/>
    <property type="molecule type" value="Genomic_DNA"/>
</dbReference>
<dbReference type="Pfam" id="PF10127">
    <property type="entry name" value="RlaP"/>
    <property type="match status" value="1"/>
</dbReference>
<dbReference type="InterPro" id="IPR018775">
    <property type="entry name" value="RlaP"/>
</dbReference>
<sequence>MTIEELRERGLVIFECLSGSKAYGLDLPTSDVDLKGVYILPEEQFFGFDYIGQVNDASNDTVFYELKRFLELLMKSNPNLLEMLNVSEEHILYKHPVFDQIKEVNFLSKLCKKTFANYAISQVKKARGLNKKIMNPMPEERKTILEFCYIAGEGKSMELRAWLHKNALNQEQCGLVNIQHMPFLYALYYDERQELGFRGIMQKTAANEVALSSVPKSLQPLAYLYFNKDGYTCYCKEYKEYWAWVKKRNEARYQGTLEHGKNYDAKNMMHTFRLLDMAEEVLSSGIVIVKRPNREELLNIRSGCYEYEELLEMAEEKVQRIEALEKESTLPDVPDKVEIEKLLIKVRKDWYAQRE</sequence>
<proteinExistence type="predicted"/>
<dbReference type="PANTHER" id="PTHR34817:SF1">
    <property type="entry name" value="NUCLEOTIDYLTRANSFERASE"/>
    <property type="match status" value="1"/>
</dbReference>
<comment type="caution">
    <text evidence="1">The sequence shown here is derived from an EMBL/GenBank/DDBJ whole genome shotgun (WGS) entry which is preliminary data.</text>
</comment>
<dbReference type="PANTHER" id="PTHR34817">
    <property type="entry name" value="NUCLEOTIDYLTRANSFERASE"/>
    <property type="match status" value="1"/>
</dbReference>
<gene>
    <name evidence="1" type="ORF">AAG747_24910</name>
</gene>
<accession>A0AAW9SCP6</accession>
<dbReference type="Proteomes" id="UP001403385">
    <property type="component" value="Unassembled WGS sequence"/>
</dbReference>
<dbReference type="RefSeq" id="WP_346823963.1">
    <property type="nucleotide sequence ID" value="NZ_JBDKWZ010000020.1"/>
</dbReference>
<protein>
    <submittedName>
        <fullName evidence="1">Nucleotidyltransferase domain-containing protein</fullName>
    </submittedName>
</protein>